<keyword evidence="4 6" id="KW-0067">ATP-binding</keyword>
<dbReference type="CDD" id="cd03215">
    <property type="entry name" value="ABC_Carb_Monos_II"/>
    <property type="match status" value="1"/>
</dbReference>
<dbReference type="InterPro" id="IPR017871">
    <property type="entry name" value="ABC_transporter-like_CS"/>
</dbReference>
<accession>A0ABP9SQ16</accession>
<evidence type="ECO:0000313" key="6">
    <source>
        <dbReference type="EMBL" id="GAA5200576.1"/>
    </source>
</evidence>
<sequence length="516" mass="55554">MWSVRVNSTDEAHEPKGSGLRYDAVDISKKFSGVEVLKSVSVQFHAGEIHTLVGENGAGKSTLLKVMAGVYSPDGGSLSLGGVPQRGLTPREAQSRGIYLVPQEPRLMPDLSVAENLYVGALPKGRLLVNVDWRKVYASADAVFSRVGLKVNPRMAAGRLSIAQQQLVECARALAHDCRVIFFDEPTSPLTAHDSERLFELMNDLREQDLALGFISHRLDEVDEVSDRITVLRDGGVVAEAERGELTRQELVGAMVGRSLAVTQRAQHAETPGEVALDVQALSCPPEVNGFTLQVRSGEIVGLAGLVGSGRTEFAEAVFGLRSPTAGRVKLGERDITARSPRGCIDAGLVYLAEDRGRNGVFADVDIARNVTAATIGRLPKWIGTFLRPRQEQLVAQQAAQQMDVRAASMELPIKALSGGNQQRALLARWVAAAPKVAIFDEPTRGVDVGAKEGIYEIIESLTRNGLAALVISSELEELVRLCDRVYAVYEGRVVGEVTGDDITLENLGHLAVGAQ</sequence>
<dbReference type="InterPro" id="IPR003593">
    <property type="entry name" value="AAA+_ATPase"/>
</dbReference>
<name>A0ABP9SQ16_9ACTN</name>
<dbReference type="InterPro" id="IPR027417">
    <property type="entry name" value="P-loop_NTPase"/>
</dbReference>
<feature type="domain" description="ABC transporter" evidence="5">
    <location>
        <begin position="264"/>
        <end position="516"/>
    </location>
</feature>
<dbReference type="Gene3D" id="3.40.50.300">
    <property type="entry name" value="P-loop containing nucleotide triphosphate hydrolases"/>
    <property type="match status" value="2"/>
</dbReference>
<keyword evidence="7" id="KW-1185">Reference proteome</keyword>
<gene>
    <name evidence="6" type="ORF">GCM10023322_78750</name>
</gene>
<keyword evidence="1" id="KW-0813">Transport</keyword>
<evidence type="ECO:0000256" key="4">
    <source>
        <dbReference type="ARBA" id="ARBA00022840"/>
    </source>
</evidence>
<dbReference type="SMART" id="SM00382">
    <property type="entry name" value="AAA"/>
    <property type="match status" value="2"/>
</dbReference>
<reference evidence="7" key="1">
    <citation type="journal article" date="2019" name="Int. J. Syst. Evol. Microbiol.">
        <title>The Global Catalogue of Microorganisms (GCM) 10K type strain sequencing project: providing services to taxonomists for standard genome sequencing and annotation.</title>
        <authorList>
            <consortium name="The Broad Institute Genomics Platform"/>
            <consortium name="The Broad Institute Genome Sequencing Center for Infectious Disease"/>
            <person name="Wu L."/>
            <person name="Ma J."/>
        </authorList>
    </citation>
    <scope>NUCLEOTIDE SEQUENCE [LARGE SCALE GENOMIC DNA]</scope>
    <source>
        <strain evidence="7">JCM 18304</strain>
    </source>
</reference>
<dbReference type="Proteomes" id="UP001501570">
    <property type="component" value="Unassembled WGS sequence"/>
</dbReference>
<dbReference type="PANTHER" id="PTHR43790">
    <property type="entry name" value="CARBOHYDRATE TRANSPORT ATP-BINDING PROTEIN MG119-RELATED"/>
    <property type="match status" value="1"/>
</dbReference>
<evidence type="ECO:0000313" key="7">
    <source>
        <dbReference type="Proteomes" id="UP001501570"/>
    </source>
</evidence>
<dbReference type="CDD" id="cd03216">
    <property type="entry name" value="ABC_Carb_Monos_I"/>
    <property type="match status" value="1"/>
</dbReference>
<evidence type="ECO:0000256" key="1">
    <source>
        <dbReference type="ARBA" id="ARBA00022448"/>
    </source>
</evidence>
<evidence type="ECO:0000256" key="3">
    <source>
        <dbReference type="ARBA" id="ARBA00022741"/>
    </source>
</evidence>
<evidence type="ECO:0000256" key="2">
    <source>
        <dbReference type="ARBA" id="ARBA00022737"/>
    </source>
</evidence>
<organism evidence="6 7">
    <name type="scientific">Rugosimonospora acidiphila</name>
    <dbReference type="NCBI Taxonomy" id="556531"/>
    <lineage>
        <taxon>Bacteria</taxon>
        <taxon>Bacillati</taxon>
        <taxon>Actinomycetota</taxon>
        <taxon>Actinomycetes</taxon>
        <taxon>Micromonosporales</taxon>
        <taxon>Micromonosporaceae</taxon>
        <taxon>Rugosimonospora</taxon>
    </lineage>
</organism>
<dbReference type="Pfam" id="PF00005">
    <property type="entry name" value="ABC_tran"/>
    <property type="match status" value="2"/>
</dbReference>
<proteinExistence type="predicted"/>
<keyword evidence="3" id="KW-0547">Nucleotide-binding</keyword>
<dbReference type="InterPro" id="IPR003439">
    <property type="entry name" value="ABC_transporter-like_ATP-bd"/>
</dbReference>
<keyword evidence="2" id="KW-0677">Repeat</keyword>
<dbReference type="PANTHER" id="PTHR43790:SF9">
    <property type="entry name" value="GALACTOFURANOSE TRANSPORTER ATP-BINDING PROTEIN YTFR"/>
    <property type="match status" value="1"/>
</dbReference>
<dbReference type="PROSITE" id="PS00211">
    <property type="entry name" value="ABC_TRANSPORTER_1"/>
    <property type="match status" value="1"/>
</dbReference>
<dbReference type="GO" id="GO:0005524">
    <property type="term" value="F:ATP binding"/>
    <property type="evidence" value="ECO:0007669"/>
    <property type="project" value="UniProtKB-KW"/>
</dbReference>
<protein>
    <submittedName>
        <fullName evidence="6">Sugar ABC transporter ATP-binding protein</fullName>
    </submittedName>
</protein>
<evidence type="ECO:0000259" key="5">
    <source>
        <dbReference type="PROSITE" id="PS50893"/>
    </source>
</evidence>
<dbReference type="SUPFAM" id="SSF52540">
    <property type="entry name" value="P-loop containing nucleoside triphosphate hydrolases"/>
    <property type="match status" value="2"/>
</dbReference>
<comment type="caution">
    <text evidence="6">The sequence shown here is derived from an EMBL/GenBank/DDBJ whole genome shotgun (WGS) entry which is preliminary data.</text>
</comment>
<dbReference type="PROSITE" id="PS50893">
    <property type="entry name" value="ABC_TRANSPORTER_2"/>
    <property type="match status" value="2"/>
</dbReference>
<feature type="domain" description="ABC transporter" evidence="5">
    <location>
        <begin position="22"/>
        <end position="259"/>
    </location>
</feature>
<dbReference type="InterPro" id="IPR050107">
    <property type="entry name" value="ABC_carbohydrate_import_ATPase"/>
</dbReference>
<dbReference type="EMBL" id="BAABJQ010000044">
    <property type="protein sequence ID" value="GAA5200576.1"/>
    <property type="molecule type" value="Genomic_DNA"/>
</dbReference>